<dbReference type="PANTHER" id="PTHR35007:SF1">
    <property type="entry name" value="PILUS ASSEMBLY PROTEIN"/>
    <property type="match status" value="1"/>
</dbReference>
<keyword evidence="3 7" id="KW-0812">Transmembrane</keyword>
<accession>A0A1M6FEE4</accession>
<dbReference type="AlphaFoldDB" id="A0A1M6FEE4"/>
<evidence type="ECO:0000256" key="1">
    <source>
        <dbReference type="ARBA" id="ARBA00004651"/>
    </source>
</evidence>
<feature type="domain" description="Type II secretion system protein GspF" evidence="8">
    <location>
        <begin position="154"/>
        <end position="274"/>
    </location>
</feature>
<evidence type="ECO:0000256" key="2">
    <source>
        <dbReference type="ARBA" id="ARBA00022475"/>
    </source>
</evidence>
<dbReference type="InterPro" id="IPR042094">
    <property type="entry name" value="T2SS_GspF_sf"/>
</dbReference>
<feature type="transmembrane region" description="Helical" evidence="7">
    <location>
        <begin position="114"/>
        <end position="132"/>
    </location>
</feature>
<dbReference type="Proteomes" id="UP000184310">
    <property type="component" value="Unassembled WGS sequence"/>
</dbReference>
<organism evidence="9 10">
    <name type="scientific">Clostridium cavendishii DSM 21758</name>
    <dbReference type="NCBI Taxonomy" id="1121302"/>
    <lineage>
        <taxon>Bacteria</taxon>
        <taxon>Bacillati</taxon>
        <taxon>Bacillota</taxon>
        <taxon>Clostridia</taxon>
        <taxon>Eubacteriales</taxon>
        <taxon>Clostridiaceae</taxon>
        <taxon>Clostridium</taxon>
    </lineage>
</organism>
<evidence type="ECO:0000256" key="6">
    <source>
        <dbReference type="SAM" id="Coils"/>
    </source>
</evidence>
<evidence type="ECO:0000313" key="10">
    <source>
        <dbReference type="Proteomes" id="UP000184310"/>
    </source>
</evidence>
<comment type="subcellular location">
    <subcellularLocation>
        <location evidence="1">Cell membrane</location>
        <topology evidence="1">Multi-pass membrane protein</topology>
    </subcellularLocation>
</comment>
<protein>
    <submittedName>
        <fullName evidence="9">Tight adherence protein B</fullName>
    </submittedName>
</protein>
<name>A0A1M6FEE4_9CLOT</name>
<feature type="transmembrane region" description="Helical" evidence="7">
    <location>
        <begin position="92"/>
        <end position="108"/>
    </location>
</feature>
<evidence type="ECO:0000256" key="4">
    <source>
        <dbReference type="ARBA" id="ARBA00022989"/>
    </source>
</evidence>
<evidence type="ECO:0000259" key="8">
    <source>
        <dbReference type="Pfam" id="PF00482"/>
    </source>
</evidence>
<evidence type="ECO:0000256" key="7">
    <source>
        <dbReference type="SAM" id="Phobius"/>
    </source>
</evidence>
<keyword evidence="5 7" id="KW-0472">Membrane</keyword>
<feature type="transmembrane region" description="Helical" evidence="7">
    <location>
        <begin position="259"/>
        <end position="278"/>
    </location>
</feature>
<feature type="coiled-coil region" evidence="6">
    <location>
        <begin position="229"/>
        <end position="256"/>
    </location>
</feature>
<keyword evidence="4 7" id="KW-1133">Transmembrane helix</keyword>
<dbReference type="OrthoDB" id="9803381at2"/>
<dbReference type="InterPro" id="IPR018076">
    <property type="entry name" value="T2SS_GspF_dom"/>
</dbReference>
<evidence type="ECO:0000256" key="3">
    <source>
        <dbReference type="ARBA" id="ARBA00022692"/>
    </source>
</evidence>
<dbReference type="STRING" id="1121302.SAMN02745163_01116"/>
<dbReference type="Gene3D" id="1.20.81.30">
    <property type="entry name" value="Type II secretion system (T2SS), domain F"/>
    <property type="match status" value="1"/>
</dbReference>
<proteinExistence type="predicted"/>
<evidence type="ECO:0000256" key="5">
    <source>
        <dbReference type="ARBA" id="ARBA00023136"/>
    </source>
</evidence>
<dbReference type="PANTHER" id="PTHR35007">
    <property type="entry name" value="INTEGRAL MEMBRANE PROTEIN-RELATED"/>
    <property type="match status" value="1"/>
</dbReference>
<keyword evidence="2" id="KW-1003">Cell membrane</keyword>
<dbReference type="GO" id="GO:0005886">
    <property type="term" value="C:plasma membrane"/>
    <property type="evidence" value="ECO:0007669"/>
    <property type="project" value="UniProtKB-SubCell"/>
</dbReference>
<evidence type="ECO:0000313" key="9">
    <source>
        <dbReference type="EMBL" id="SHI96100.1"/>
    </source>
</evidence>
<dbReference type="RefSeq" id="WP_072985675.1">
    <property type="nucleotide sequence ID" value="NZ_FQZB01000005.1"/>
</dbReference>
<dbReference type="EMBL" id="FQZB01000005">
    <property type="protein sequence ID" value="SHI96100.1"/>
    <property type="molecule type" value="Genomic_DNA"/>
</dbReference>
<sequence>MIIVIIISLFFLVWIIFSLILLNIFNKEKAINKLKYFDNDYIINKKLKDNKKNSIGILKFMGTLIPKSMLNKDKKLENHLLKADLPITIEEFLVIKILSSSVLTFLTFTLFKDYFIMILVFSLVWNLPRFVIAKRKKDRIKLFDSQLNEGITIISNSLKAGHSFLQAIKVVSEETKDPFSKEFKKLLKEMSLGISEEEALKNLIIRIESEDLRLVVNAILIQKDIGGNLSEILDNISETIRERQKIKNELKTLTAQGKLSGIIVALIPIFLGLTIYLFNKEYMILLFTTSTGLIMIVAAILNEVIGLLMIKKIINIDM</sequence>
<feature type="transmembrane region" description="Helical" evidence="7">
    <location>
        <begin position="6"/>
        <end position="25"/>
    </location>
</feature>
<reference evidence="9 10" key="1">
    <citation type="submission" date="2016-11" db="EMBL/GenBank/DDBJ databases">
        <authorList>
            <person name="Jaros S."/>
            <person name="Januszkiewicz K."/>
            <person name="Wedrychowicz H."/>
        </authorList>
    </citation>
    <scope>NUCLEOTIDE SEQUENCE [LARGE SCALE GENOMIC DNA]</scope>
    <source>
        <strain evidence="9 10">DSM 21758</strain>
    </source>
</reference>
<dbReference type="Pfam" id="PF00482">
    <property type="entry name" value="T2SSF"/>
    <property type="match status" value="1"/>
</dbReference>
<keyword evidence="6" id="KW-0175">Coiled coil</keyword>
<keyword evidence="10" id="KW-1185">Reference proteome</keyword>
<gene>
    <name evidence="9" type="ORF">SAMN02745163_01116</name>
</gene>
<feature type="transmembrane region" description="Helical" evidence="7">
    <location>
        <begin position="284"/>
        <end position="310"/>
    </location>
</feature>